<keyword evidence="5" id="KW-0472">Membrane</keyword>
<dbReference type="OrthoDB" id="4491970at2759"/>
<feature type="domain" description="CFEM" evidence="10">
    <location>
        <begin position="18"/>
        <end position="83"/>
    </location>
</feature>
<evidence type="ECO:0000313" key="11">
    <source>
        <dbReference type="EMBL" id="KAE8378863.1"/>
    </source>
</evidence>
<sequence>MKLSLTVSLTAVMAAVTAQHVPQCLADCILAQNICTRLDINCFCQNSDFYKTVKQCIGGDDGNTVGCSEEDQKTVLDLRKSICGLTRVELGKSPSV</sequence>
<proteinExistence type="inferred from homology"/>
<keyword evidence="4" id="KW-0964">Secreted</keyword>
<reference evidence="11 12" key="1">
    <citation type="submission" date="2019-04" db="EMBL/GenBank/DDBJ databases">
        <title>Friends and foes A comparative genomics studyof 23 Aspergillus species from section Flavi.</title>
        <authorList>
            <consortium name="DOE Joint Genome Institute"/>
            <person name="Kjaerbolling I."/>
            <person name="Vesth T."/>
            <person name="Frisvad J.C."/>
            <person name="Nybo J.L."/>
            <person name="Theobald S."/>
            <person name="Kildgaard S."/>
            <person name="Isbrandt T."/>
            <person name="Kuo A."/>
            <person name="Sato A."/>
            <person name="Lyhne E.K."/>
            <person name="Kogle M.E."/>
            <person name="Wiebenga A."/>
            <person name="Kun R.S."/>
            <person name="Lubbers R.J."/>
            <person name="Makela M.R."/>
            <person name="Barry K."/>
            <person name="Chovatia M."/>
            <person name="Clum A."/>
            <person name="Daum C."/>
            <person name="Haridas S."/>
            <person name="He G."/>
            <person name="LaButti K."/>
            <person name="Lipzen A."/>
            <person name="Mondo S."/>
            <person name="Riley R."/>
            <person name="Salamov A."/>
            <person name="Simmons B.A."/>
            <person name="Magnuson J.K."/>
            <person name="Henrissat B."/>
            <person name="Mortensen U.H."/>
            <person name="Larsen T.O."/>
            <person name="Devries R.P."/>
            <person name="Grigoriev I.V."/>
            <person name="Machida M."/>
            <person name="Baker S.E."/>
            <person name="Andersen M.R."/>
        </authorList>
    </citation>
    <scope>NUCLEOTIDE SEQUENCE [LARGE SCALE GENOMIC DNA]</scope>
    <source>
        <strain evidence="11 12">IBT 29228</strain>
    </source>
</reference>
<keyword evidence="5" id="KW-0325">Glycoprotein</keyword>
<evidence type="ECO:0000256" key="2">
    <source>
        <dbReference type="ARBA" id="ARBA00004613"/>
    </source>
</evidence>
<dbReference type="InterPro" id="IPR008427">
    <property type="entry name" value="Extracellular_membr_CFEM_dom"/>
</dbReference>
<evidence type="ECO:0000256" key="7">
    <source>
        <dbReference type="ARBA" id="ARBA00023157"/>
    </source>
</evidence>
<evidence type="ECO:0000256" key="5">
    <source>
        <dbReference type="ARBA" id="ARBA00022622"/>
    </source>
</evidence>
<keyword evidence="6 9" id="KW-0732">Signal</keyword>
<gene>
    <name evidence="11" type="ORF">BDV26DRAFT_260722</name>
</gene>
<feature type="chain" id="PRO_5024944410" description="CFEM domain-containing protein" evidence="9">
    <location>
        <begin position="27"/>
        <end position="96"/>
    </location>
</feature>
<protein>
    <recommendedName>
        <fullName evidence="10">CFEM domain-containing protein</fullName>
    </recommendedName>
</protein>
<evidence type="ECO:0000256" key="9">
    <source>
        <dbReference type="SAM" id="SignalP"/>
    </source>
</evidence>
<name>A0A5N7BAS3_9EURO</name>
<dbReference type="GO" id="GO:0098552">
    <property type="term" value="C:side of membrane"/>
    <property type="evidence" value="ECO:0007669"/>
    <property type="project" value="UniProtKB-KW"/>
</dbReference>
<keyword evidence="5" id="KW-0336">GPI-anchor</keyword>
<evidence type="ECO:0000313" key="12">
    <source>
        <dbReference type="Proteomes" id="UP000326198"/>
    </source>
</evidence>
<dbReference type="GO" id="GO:0005576">
    <property type="term" value="C:extracellular region"/>
    <property type="evidence" value="ECO:0007669"/>
    <property type="project" value="UniProtKB-SubCell"/>
</dbReference>
<evidence type="ECO:0000256" key="6">
    <source>
        <dbReference type="ARBA" id="ARBA00022729"/>
    </source>
</evidence>
<dbReference type="EMBL" id="ML736202">
    <property type="protein sequence ID" value="KAE8378863.1"/>
    <property type="molecule type" value="Genomic_DNA"/>
</dbReference>
<accession>A0A5N7BAS3</accession>
<evidence type="ECO:0000256" key="3">
    <source>
        <dbReference type="ARBA" id="ARBA00010031"/>
    </source>
</evidence>
<keyword evidence="8" id="KW-0449">Lipoprotein</keyword>
<keyword evidence="7" id="KW-1015">Disulfide bond</keyword>
<evidence type="ECO:0000256" key="8">
    <source>
        <dbReference type="ARBA" id="ARBA00023288"/>
    </source>
</evidence>
<keyword evidence="12" id="KW-1185">Reference proteome</keyword>
<dbReference type="Pfam" id="PF05730">
    <property type="entry name" value="CFEM"/>
    <property type="match status" value="1"/>
</dbReference>
<comment type="similarity">
    <text evidence="3">Belongs to the RBT5 family.</text>
</comment>
<evidence type="ECO:0000256" key="1">
    <source>
        <dbReference type="ARBA" id="ARBA00004589"/>
    </source>
</evidence>
<dbReference type="AlphaFoldDB" id="A0A5N7BAS3"/>
<feature type="signal peptide" evidence="9">
    <location>
        <begin position="1"/>
        <end position="26"/>
    </location>
</feature>
<organism evidence="11 12">
    <name type="scientific">Aspergillus bertholletiae</name>
    <dbReference type="NCBI Taxonomy" id="1226010"/>
    <lineage>
        <taxon>Eukaryota</taxon>
        <taxon>Fungi</taxon>
        <taxon>Dikarya</taxon>
        <taxon>Ascomycota</taxon>
        <taxon>Pezizomycotina</taxon>
        <taxon>Eurotiomycetes</taxon>
        <taxon>Eurotiomycetidae</taxon>
        <taxon>Eurotiales</taxon>
        <taxon>Aspergillaceae</taxon>
        <taxon>Aspergillus</taxon>
        <taxon>Aspergillus subgen. Circumdati</taxon>
    </lineage>
</organism>
<dbReference type="Proteomes" id="UP000326198">
    <property type="component" value="Unassembled WGS sequence"/>
</dbReference>
<evidence type="ECO:0000256" key="4">
    <source>
        <dbReference type="ARBA" id="ARBA00022525"/>
    </source>
</evidence>
<evidence type="ECO:0000259" key="10">
    <source>
        <dbReference type="Pfam" id="PF05730"/>
    </source>
</evidence>
<comment type="subcellular location">
    <subcellularLocation>
        <location evidence="1">Membrane</location>
        <topology evidence="1">Lipid-anchor</topology>
        <topology evidence="1">GPI-anchor</topology>
    </subcellularLocation>
    <subcellularLocation>
        <location evidence="2">Secreted</location>
    </subcellularLocation>
</comment>